<protein>
    <submittedName>
        <fullName evidence="1">Uncharacterized protein</fullName>
    </submittedName>
</protein>
<evidence type="ECO:0000313" key="1">
    <source>
        <dbReference type="EnsemblMetazoa" id="G30002.1:cds"/>
    </source>
</evidence>
<name>A0A8W8M0P1_MAGGI</name>
<accession>A0A8W8M0P1</accession>
<keyword evidence="2" id="KW-1185">Reference proteome</keyword>
<dbReference type="EnsemblMetazoa" id="G30002.1">
    <property type="protein sequence ID" value="G30002.1:cds"/>
    <property type="gene ID" value="G30002"/>
</dbReference>
<proteinExistence type="predicted"/>
<reference evidence="1" key="1">
    <citation type="submission" date="2022-08" db="UniProtKB">
        <authorList>
            <consortium name="EnsemblMetazoa"/>
        </authorList>
    </citation>
    <scope>IDENTIFICATION</scope>
    <source>
        <strain evidence="1">05x7-T-G4-1.051#20</strain>
    </source>
</reference>
<evidence type="ECO:0000313" key="2">
    <source>
        <dbReference type="Proteomes" id="UP000005408"/>
    </source>
</evidence>
<dbReference type="AlphaFoldDB" id="A0A8W8M0P1"/>
<dbReference type="Proteomes" id="UP000005408">
    <property type="component" value="Unassembled WGS sequence"/>
</dbReference>
<sequence length="90" mass="9757">MSSYCYDTPDNQKKAMSNVLSVCTGQACGRSSQCCISHNSNDIMTDDELVNCTLTLEATHGVGVAQSYSGGRQPKFLFSGCNVTINNHYH</sequence>
<organism evidence="1 2">
    <name type="scientific">Magallana gigas</name>
    <name type="common">Pacific oyster</name>
    <name type="synonym">Crassostrea gigas</name>
    <dbReference type="NCBI Taxonomy" id="29159"/>
    <lineage>
        <taxon>Eukaryota</taxon>
        <taxon>Metazoa</taxon>
        <taxon>Spiralia</taxon>
        <taxon>Lophotrochozoa</taxon>
        <taxon>Mollusca</taxon>
        <taxon>Bivalvia</taxon>
        <taxon>Autobranchia</taxon>
        <taxon>Pteriomorphia</taxon>
        <taxon>Ostreida</taxon>
        <taxon>Ostreoidea</taxon>
        <taxon>Ostreidae</taxon>
        <taxon>Magallana</taxon>
    </lineage>
</organism>